<organism evidence="1">
    <name type="scientific">Prymnesium polylepis</name>
    <dbReference type="NCBI Taxonomy" id="72548"/>
    <lineage>
        <taxon>Eukaryota</taxon>
        <taxon>Haptista</taxon>
        <taxon>Haptophyta</taxon>
        <taxon>Prymnesiophyceae</taxon>
        <taxon>Prymnesiales</taxon>
        <taxon>Prymnesiaceae</taxon>
        <taxon>Prymnesium</taxon>
    </lineage>
</organism>
<gene>
    <name evidence="1" type="ORF">CPOL0286_LOCUS1488</name>
</gene>
<evidence type="ECO:0000313" key="1">
    <source>
        <dbReference type="EMBL" id="CAE2196134.1"/>
    </source>
</evidence>
<dbReference type="EMBL" id="HBKO01002957">
    <property type="protein sequence ID" value="CAE2196134.1"/>
    <property type="molecule type" value="Transcribed_RNA"/>
</dbReference>
<protein>
    <submittedName>
        <fullName evidence="1">Uncharacterized protein</fullName>
    </submittedName>
</protein>
<sequence>MKPWFRRAVSAVVSWQQLSTSAATVLLEDEGAAFDDRTALRMLRHMRKAVDVMRPLNVSAKGVSALPRRPRMLLPVSTTYQEFLVDEHGRSHSLYVNLRNGKTIPLGPHGGSGPYTP</sequence>
<reference evidence="1" key="1">
    <citation type="submission" date="2021-01" db="EMBL/GenBank/DDBJ databases">
        <authorList>
            <person name="Corre E."/>
            <person name="Pelletier E."/>
            <person name="Niang G."/>
            <person name="Scheremetjew M."/>
            <person name="Finn R."/>
            <person name="Kale V."/>
            <person name="Holt S."/>
            <person name="Cochrane G."/>
            <person name="Meng A."/>
            <person name="Brown T."/>
            <person name="Cohen L."/>
        </authorList>
    </citation>
    <scope>NUCLEOTIDE SEQUENCE</scope>
    <source>
        <strain evidence="1">UIO037</strain>
    </source>
</reference>
<dbReference type="AlphaFoldDB" id="A0A6V4UF09"/>
<accession>A0A6V4UF09</accession>
<proteinExistence type="predicted"/>
<name>A0A6V4UF09_9EUKA</name>